<organism evidence="4 5">
    <name type="scientific">Flexivirga aerilata</name>
    <dbReference type="NCBI Taxonomy" id="1656889"/>
    <lineage>
        <taxon>Bacteria</taxon>
        <taxon>Bacillati</taxon>
        <taxon>Actinomycetota</taxon>
        <taxon>Actinomycetes</taxon>
        <taxon>Micrococcales</taxon>
        <taxon>Dermacoccaceae</taxon>
        <taxon>Flexivirga</taxon>
    </lineage>
</organism>
<dbReference type="RefSeq" id="WP_171153637.1">
    <property type="nucleotide sequence ID" value="NZ_JABENB010000001.1"/>
</dbReference>
<dbReference type="PROSITE" id="PS00061">
    <property type="entry name" value="ADH_SHORT"/>
    <property type="match status" value="1"/>
</dbReference>
<accession>A0A849AFD0</accession>
<name>A0A849AFD0_9MICO</name>
<dbReference type="InterPro" id="IPR020904">
    <property type="entry name" value="Sc_DH/Rdtase_CS"/>
</dbReference>
<proteinExistence type="inferred from homology"/>
<evidence type="ECO:0000256" key="1">
    <source>
        <dbReference type="ARBA" id="ARBA00006484"/>
    </source>
</evidence>
<sequence>MADNKVALVTGGSSGLGLELVRALSGDGWHVITDARHAQQLYDATRGLHGVEVVPGDVTDAAHKASLLGAVRRQGRLDLLVHNASTLGPTPLPALGTVTVADLQDVWRTNIGAPLILTADLLPTLLASDGVLLSISSDAAVEHYEGWGLYGASKAGLDHITLTFAAENPALHAYAVDPGDMRTAMHQAAFPGEDISDRPLPQEVVPRLRSLWTTRPPSGRYRATELPADGPASAAGAAGAAGAVADETVGVRA</sequence>
<dbReference type="Gene3D" id="3.40.50.720">
    <property type="entry name" value="NAD(P)-binding Rossmann-like Domain"/>
    <property type="match status" value="1"/>
</dbReference>
<gene>
    <name evidence="4" type="ORF">HJ588_07615</name>
</gene>
<protein>
    <submittedName>
        <fullName evidence="4">SDR family NAD(P)-dependent oxidoreductase</fullName>
    </submittedName>
</protein>
<dbReference type="GO" id="GO:0016491">
    <property type="term" value="F:oxidoreductase activity"/>
    <property type="evidence" value="ECO:0007669"/>
    <property type="project" value="UniProtKB-KW"/>
</dbReference>
<dbReference type="EMBL" id="JABENB010000001">
    <property type="protein sequence ID" value="NNG39139.1"/>
    <property type="molecule type" value="Genomic_DNA"/>
</dbReference>
<reference evidence="4 5" key="1">
    <citation type="submission" date="2020-05" db="EMBL/GenBank/DDBJ databases">
        <title>Flexivirga sp. ID2601S isolated from air conditioner.</title>
        <authorList>
            <person name="Kim D.H."/>
        </authorList>
    </citation>
    <scope>NUCLEOTIDE SEQUENCE [LARGE SCALE GENOMIC DNA]</scope>
    <source>
        <strain evidence="4 5">ID2601S</strain>
    </source>
</reference>
<evidence type="ECO:0000256" key="2">
    <source>
        <dbReference type="ARBA" id="ARBA00023002"/>
    </source>
</evidence>
<dbReference type="PANTHER" id="PTHR43639">
    <property type="entry name" value="OXIDOREDUCTASE, SHORT-CHAIN DEHYDROGENASE/REDUCTASE FAMILY (AFU_ORTHOLOGUE AFUA_5G02870)"/>
    <property type="match status" value="1"/>
</dbReference>
<dbReference type="PRINTS" id="PR00081">
    <property type="entry name" value="GDHRDH"/>
</dbReference>
<dbReference type="InterPro" id="IPR002347">
    <property type="entry name" value="SDR_fam"/>
</dbReference>
<comment type="similarity">
    <text evidence="1 3">Belongs to the short-chain dehydrogenases/reductases (SDR) family.</text>
</comment>
<comment type="caution">
    <text evidence="4">The sequence shown here is derived from an EMBL/GenBank/DDBJ whole genome shotgun (WGS) entry which is preliminary data.</text>
</comment>
<dbReference type="InterPro" id="IPR036291">
    <property type="entry name" value="NAD(P)-bd_dom_sf"/>
</dbReference>
<keyword evidence="5" id="KW-1185">Reference proteome</keyword>
<dbReference type="PANTHER" id="PTHR43639:SF1">
    <property type="entry name" value="SHORT-CHAIN DEHYDROGENASE_REDUCTASE FAMILY PROTEIN"/>
    <property type="match status" value="1"/>
</dbReference>
<dbReference type="Proteomes" id="UP000557772">
    <property type="component" value="Unassembled WGS sequence"/>
</dbReference>
<dbReference type="PRINTS" id="PR00080">
    <property type="entry name" value="SDRFAMILY"/>
</dbReference>
<evidence type="ECO:0000256" key="3">
    <source>
        <dbReference type="RuleBase" id="RU000363"/>
    </source>
</evidence>
<evidence type="ECO:0000313" key="5">
    <source>
        <dbReference type="Proteomes" id="UP000557772"/>
    </source>
</evidence>
<dbReference type="Pfam" id="PF00106">
    <property type="entry name" value="adh_short"/>
    <property type="match status" value="1"/>
</dbReference>
<dbReference type="SUPFAM" id="SSF51735">
    <property type="entry name" value="NAD(P)-binding Rossmann-fold domains"/>
    <property type="match status" value="1"/>
</dbReference>
<dbReference type="AlphaFoldDB" id="A0A849AFD0"/>
<keyword evidence="2" id="KW-0560">Oxidoreductase</keyword>
<evidence type="ECO:0000313" key="4">
    <source>
        <dbReference type="EMBL" id="NNG39139.1"/>
    </source>
</evidence>